<evidence type="ECO:0000256" key="5">
    <source>
        <dbReference type="ARBA" id="ARBA00022833"/>
    </source>
</evidence>
<name>A0A8T1S457_CHESE</name>
<evidence type="ECO:0000256" key="2">
    <source>
        <dbReference type="ARBA" id="ARBA00022723"/>
    </source>
</evidence>
<dbReference type="Proteomes" id="UP000765507">
    <property type="component" value="Unassembled WGS sequence"/>
</dbReference>
<protein>
    <submittedName>
        <fullName evidence="13">Zinc finger protein 572</fullName>
    </submittedName>
</protein>
<sequence length="177" mass="18550">MASLIRRPATEPYKCHDCGQSFAEGSGLSRHLASHPKPFRCPECGRGFPDTGALARHREVHAGGEPAGPGEKSRKSCAEISAVLLRQGNHVAGRGPRSRAADDALPPGASAPARPPPAALARHPAARPRPPTGTGGCLWRVRSVAKAPRGAPCSYSTSRTTWGTGCEAPEDTRQVHS</sequence>
<dbReference type="FunFam" id="3.30.160.60:FF:000322">
    <property type="entry name" value="GDNF-inducible zinc finger protein 1"/>
    <property type="match status" value="1"/>
</dbReference>
<dbReference type="OrthoDB" id="8113227at2759"/>
<keyword evidence="9" id="KW-0539">Nucleus</keyword>
<comment type="caution">
    <text evidence="13">The sequence shown here is derived from an EMBL/GenBank/DDBJ whole genome shotgun (WGS) entry which is preliminary data.</text>
</comment>
<keyword evidence="2" id="KW-0479">Metal-binding</keyword>
<keyword evidence="8" id="KW-0804">Transcription</keyword>
<keyword evidence="4 10" id="KW-0863">Zinc-finger</keyword>
<dbReference type="Pfam" id="PF00096">
    <property type="entry name" value="zf-C2H2"/>
    <property type="match status" value="1"/>
</dbReference>
<dbReference type="GO" id="GO:0000981">
    <property type="term" value="F:DNA-binding transcription factor activity, RNA polymerase II-specific"/>
    <property type="evidence" value="ECO:0007669"/>
    <property type="project" value="TreeGrafter"/>
</dbReference>
<dbReference type="GO" id="GO:0005634">
    <property type="term" value="C:nucleus"/>
    <property type="evidence" value="ECO:0007669"/>
    <property type="project" value="UniProtKB-SubCell"/>
</dbReference>
<accession>A0A8T1S457</accession>
<evidence type="ECO:0000256" key="8">
    <source>
        <dbReference type="ARBA" id="ARBA00023163"/>
    </source>
</evidence>
<dbReference type="PROSITE" id="PS50157">
    <property type="entry name" value="ZINC_FINGER_C2H2_2"/>
    <property type="match status" value="2"/>
</dbReference>
<keyword evidence="5" id="KW-0862">Zinc</keyword>
<gene>
    <name evidence="13" type="ORF">G0U57_020004</name>
</gene>
<comment type="subcellular location">
    <subcellularLocation>
        <location evidence="1">Nucleus</location>
    </subcellularLocation>
</comment>
<keyword evidence="7" id="KW-0238">DNA-binding</keyword>
<evidence type="ECO:0000256" key="1">
    <source>
        <dbReference type="ARBA" id="ARBA00004123"/>
    </source>
</evidence>
<dbReference type="SMART" id="SM00355">
    <property type="entry name" value="ZnF_C2H2"/>
    <property type="match status" value="2"/>
</dbReference>
<dbReference type="SUPFAM" id="SSF57667">
    <property type="entry name" value="beta-beta-alpha zinc fingers"/>
    <property type="match status" value="1"/>
</dbReference>
<reference evidence="13 14" key="1">
    <citation type="journal article" date="2020" name="G3 (Bethesda)">
        <title>Draft Genome of the Common Snapping Turtle, Chelydra serpentina, a Model for Phenotypic Plasticity in Reptiles.</title>
        <authorList>
            <person name="Das D."/>
            <person name="Singh S.K."/>
            <person name="Bierstedt J."/>
            <person name="Erickson A."/>
            <person name="Galli G.L.J."/>
            <person name="Crossley D.A. 2nd"/>
            <person name="Rhen T."/>
        </authorList>
    </citation>
    <scope>NUCLEOTIDE SEQUENCE [LARGE SCALE GENOMIC DNA]</scope>
    <source>
        <strain evidence="13">KW</strain>
    </source>
</reference>
<evidence type="ECO:0000256" key="10">
    <source>
        <dbReference type="PROSITE-ProRule" id="PRU00042"/>
    </source>
</evidence>
<dbReference type="Gene3D" id="3.30.160.60">
    <property type="entry name" value="Classic Zinc Finger"/>
    <property type="match status" value="2"/>
</dbReference>
<evidence type="ECO:0000256" key="6">
    <source>
        <dbReference type="ARBA" id="ARBA00023015"/>
    </source>
</evidence>
<dbReference type="Pfam" id="PF13894">
    <property type="entry name" value="zf-C2H2_4"/>
    <property type="match status" value="1"/>
</dbReference>
<dbReference type="AlphaFoldDB" id="A0A8T1S457"/>
<keyword evidence="6" id="KW-0805">Transcription regulation</keyword>
<dbReference type="FunFam" id="3.30.160.60:FF:000340">
    <property type="entry name" value="zinc finger protein 473 isoform X1"/>
    <property type="match status" value="1"/>
</dbReference>
<feature type="domain" description="C2H2-type" evidence="12">
    <location>
        <begin position="13"/>
        <end position="35"/>
    </location>
</feature>
<evidence type="ECO:0000256" key="3">
    <source>
        <dbReference type="ARBA" id="ARBA00022737"/>
    </source>
</evidence>
<keyword evidence="14" id="KW-1185">Reference proteome</keyword>
<dbReference type="GO" id="GO:0008270">
    <property type="term" value="F:zinc ion binding"/>
    <property type="evidence" value="ECO:0007669"/>
    <property type="project" value="UniProtKB-KW"/>
</dbReference>
<evidence type="ECO:0000313" key="14">
    <source>
        <dbReference type="Proteomes" id="UP000765507"/>
    </source>
</evidence>
<dbReference type="PANTHER" id="PTHR23226">
    <property type="entry name" value="ZINC FINGER AND SCAN DOMAIN-CONTAINING"/>
    <property type="match status" value="1"/>
</dbReference>
<keyword evidence="3" id="KW-0677">Repeat</keyword>
<evidence type="ECO:0000259" key="12">
    <source>
        <dbReference type="PROSITE" id="PS50157"/>
    </source>
</evidence>
<dbReference type="EMBL" id="JAHGAV010000813">
    <property type="protein sequence ID" value="KAG6923631.1"/>
    <property type="molecule type" value="Genomic_DNA"/>
</dbReference>
<feature type="domain" description="C2H2-type" evidence="12">
    <location>
        <begin position="39"/>
        <end position="66"/>
    </location>
</feature>
<organism evidence="13 14">
    <name type="scientific">Chelydra serpentina</name>
    <name type="common">Snapping turtle</name>
    <name type="synonym">Testudo serpentina</name>
    <dbReference type="NCBI Taxonomy" id="8475"/>
    <lineage>
        <taxon>Eukaryota</taxon>
        <taxon>Metazoa</taxon>
        <taxon>Chordata</taxon>
        <taxon>Craniata</taxon>
        <taxon>Vertebrata</taxon>
        <taxon>Euteleostomi</taxon>
        <taxon>Archelosauria</taxon>
        <taxon>Testudinata</taxon>
        <taxon>Testudines</taxon>
        <taxon>Cryptodira</taxon>
        <taxon>Durocryptodira</taxon>
        <taxon>Americhelydia</taxon>
        <taxon>Chelydroidea</taxon>
        <taxon>Chelydridae</taxon>
        <taxon>Chelydra</taxon>
    </lineage>
</organism>
<dbReference type="InterPro" id="IPR036236">
    <property type="entry name" value="Znf_C2H2_sf"/>
</dbReference>
<evidence type="ECO:0000256" key="4">
    <source>
        <dbReference type="ARBA" id="ARBA00022771"/>
    </source>
</evidence>
<dbReference type="InterPro" id="IPR013087">
    <property type="entry name" value="Znf_C2H2_type"/>
</dbReference>
<proteinExistence type="predicted"/>
<dbReference type="PROSITE" id="PS00028">
    <property type="entry name" value="ZINC_FINGER_C2H2_1"/>
    <property type="match status" value="1"/>
</dbReference>
<evidence type="ECO:0000256" key="9">
    <source>
        <dbReference type="ARBA" id="ARBA00023242"/>
    </source>
</evidence>
<feature type="region of interest" description="Disordered" evidence="11">
    <location>
        <begin position="88"/>
        <end position="177"/>
    </location>
</feature>
<dbReference type="PANTHER" id="PTHR23226:SF377">
    <property type="entry name" value="ZINC FINGER AND SCAN DOMAIN-CONTAINING PROTEIN 20"/>
    <property type="match status" value="1"/>
</dbReference>
<evidence type="ECO:0000256" key="7">
    <source>
        <dbReference type="ARBA" id="ARBA00023125"/>
    </source>
</evidence>
<evidence type="ECO:0000313" key="13">
    <source>
        <dbReference type="EMBL" id="KAG6923631.1"/>
    </source>
</evidence>
<feature type="compositionally biased region" description="Polar residues" evidence="11">
    <location>
        <begin position="154"/>
        <end position="163"/>
    </location>
</feature>
<evidence type="ECO:0000256" key="11">
    <source>
        <dbReference type="SAM" id="MobiDB-lite"/>
    </source>
</evidence>
<dbReference type="GO" id="GO:0000978">
    <property type="term" value="F:RNA polymerase II cis-regulatory region sequence-specific DNA binding"/>
    <property type="evidence" value="ECO:0007669"/>
    <property type="project" value="TreeGrafter"/>
</dbReference>